<dbReference type="Proteomes" id="UP000604046">
    <property type="component" value="Unassembled WGS sequence"/>
</dbReference>
<comment type="caution">
    <text evidence="2">The sequence shown here is derived from an EMBL/GenBank/DDBJ whole genome shotgun (WGS) entry which is preliminary data.</text>
</comment>
<evidence type="ECO:0000313" key="2">
    <source>
        <dbReference type="EMBL" id="CAE7315077.1"/>
    </source>
</evidence>
<name>A0A812P066_9DINO</name>
<keyword evidence="3" id="KW-1185">Reference proteome</keyword>
<proteinExistence type="predicted"/>
<keyword evidence="1" id="KW-0812">Transmembrane</keyword>
<dbReference type="EMBL" id="CAJNDS010002083">
    <property type="protein sequence ID" value="CAE7315077.1"/>
    <property type="molecule type" value="Genomic_DNA"/>
</dbReference>
<keyword evidence="1" id="KW-0472">Membrane</keyword>
<protein>
    <submittedName>
        <fullName evidence="2">Uncharacterized protein</fullName>
    </submittedName>
</protein>
<sequence>MIQLLYGRFYRIRRLSCDISDQGHAGVRRQRVYLILTHTWKVEEVLNPEEYYQRVSRCLRKHICTQPSDYVVAEAGDVQQEGQKRKRASSTTSAADEDLSYLLNDRETRTLRALCRDYVKMHGGTRRPEDDSNLWVYLGDSAAYKTWSAVSGRLPTYRRSSGLLWSPHYRRWLTGREKLASLGFPVTPAVAMAMGAPMLGVKDTKRAALVAGNAMALSTVGVVELVALCCYRRLS</sequence>
<organism evidence="2 3">
    <name type="scientific">Symbiodinium natans</name>
    <dbReference type="NCBI Taxonomy" id="878477"/>
    <lineage>
        <taxon>Eukaryota</taxon>
        <taxon>Sar</taxon>
        <taxon>Alveolata</taxon>
        <taxon>Dinophyceae</taxon>
        <taxon>Suessiales</taxon>
        <taxon>Symbiodiniaceae</taxon>
        <taxon>Symbiodinium</taxon>
    </lineage>
</organism>
<reference evidence="2" key="1">
    <citation type="submission" date="2021-02" db="EMBL/GenBank/DDBJ databases">
        <authorList>
            <person name="Dougan E. K."/>
            <person name="Rhodes N."/>
            <person name="Thang M."/>
            <person name="Chan C."/>
        </authorList>
    </citation>
    <scope>NUCLEOTIDE SEQUENCE</scope>
</reference>
<feature type="transmembrane region" description="Helical" evidence="1">
    <location>
        <begin position="207"/>
        <end position="231"/>
    </location>
</feature>
<keyword evidence="1" id="KW-1133">Transmembrane helix</keyword>
<dbReference type="OrthoDB" id="445419at2759"/>
<dbReference type="AlphaFoldDB" id="A0A812P066"/>
<gene>
    <name evidence="2" type="ORF">SNAT2548_LOCUS16534</name>
</gene>
<accession>A0A812P066</accession>
<feature type="transmembrane region" description="Helical" evidence="1">
    <location>
        <begin position="179"/>
        <end position="201"/>
    </location>
</feature>
<evidence type="ECO:0000256" key="1">
    <source>
        <dbReference type="SAM" id="Phobius"/>
    </source>
</evidence>
<evidence type="ECO:0000313" key="3">
    <source>
        <dbReference type="Proteomes" id="UP000604046"/>
    </source>
</evidence>